<name>A0A1H7SJN8_9BACT</name>
<dbReference type="STRING" id="573321.SAMN04488505_102957"/>
<sequence>MACSKDKFDPSDPKNGQEVEVFLDHYTTGGDSRIFLNTDKKELVYTYVNNFPEREMGYMYVIKAIVVKPKEPLQDGPSYWLEYKKTIHRDKYQGLDTFALPLFGAAGPFSYFCLRKEADKYYYNSYPLTPFNDQVKADFETALEQGPPLLNTASPGRSTMTLRVQHDPNNYSKGYRVYKVTF</sequence>
<accession>A0A1H7SJN8</accession>
<evidence type="ECO:0008006" key="3">
    <source>
        <dbReference type="Google" id="ProtNLM"/>
    </source>
</evidence>
<dbReference type="RefSeq" id="WP_143080982.1">
    <property type="nucleotide sequence ID" value="NZ_FOBB01000002.1"/>
</dbReference>
<evidence type="ECO:0000313" key="1">
    <source>
        <dbReference type="EMBL" id="SEL72715.1"/>
    </source>
</evidence>
<protein>
    <recommendedName>
        <fullName evidence="3">DUF4377 domain-containing protein</fullName>
    </recommendedName>
</protein>
<dbReference type="OrthoDB" id="762500at2"/>
<reference evidence="1 2" key="1">
    <citation type="submission" date="2016-10" db="EMBL/GenBank/DDBJ databases">
        <authorList>
            <person name="de Groot N.N."/>
        </authorList>
    </citation>
    <scope>NUCLEOTIDE SEQUENCE [LARGE SCALE GENOMIC DNA]</scope>
    <source>
        <strain evidence="1 2">DSM 21039</strain>
    </source>
</reference>
<dbReference type="AlphaFoldDB" id="A0A1H7SJN8"/>
<evidence type="ECO:0000313" key="2">
    <source>
        <dbReference type="Proteomes" id="UP000198984"/>
    </source>
</evidence>
<dbReference type="EMBL" id="FOBB01000002">
    <property type="protein sequence ID" value="SEL72715.1"/>
    <property type="molecule type" value="Genomic_DNA"/>
</dbReference>
<organism evidence="1 2">
    <name type="scientific">Chitinophaga rupis</name>
    <dbReference type="NCBI Taxonomy" id="573321"/>
    <lineage>
        <taxon>Bacteria</taxon>
        <taxon>Pseudomonadati</taxon>
        <taxon>Bacteroidota</taxon>
        <taxon>Chitinophagia</taxon>
        <taxon>Chitinophagales</taxon>
        <taxon>Chitinophagaceae</taxon>
        <taxon>Chitinophaga</taxon>
    </lineage>
</organism>
<dbReference type="Proteomes" id="UP000198984">
    <property type="component" value="Unassembled WGS sequence"/>
</dbReference>
<keyword evidence="2" id="KW-1185">Reference proteome</keyword>
<gene>
    <name evidence="1" type="ORF">SAMN04488505_102957</name>
</gene>
<proteinExistence type="predicted"/>